<dbReference type="PANTHER" id="PTHR30185">
    <property type="entry name" value="CRYPTIC BETA-GLUCOSIDE BGL OPERON ANTITERMINATOR"/>
    <property type="match status" value="1"/>
</dbReference>
<dbReference type="HOGENOM" id="CLU_059716_0_0_6"/>
<evidence type="ECO:0000313" key="3">
    <source>
        <dbReference type="EMBL" id="AKE59587.1"/>
    </source>
</evidence>
<protein>
    <submittedName>
        <fullName evidence="3">Stationary phase inducible protein CsiE</fullName>
    </submittedName>
</protein>
<organism evidence="3 4">
    <name type="scientific">Citrobacter amalonaticus Y19</name>
    <dbReference type="NCBI Taxonomy" id="1261127"/>
    <lineage>
        <taxon>Bacteria</taxon>
        <taxon>Pseudomonadati</taxon>
        <taxon>Pseudomonadota</taxon>
        <taxon>Gammaproteobacteria</taxon>
        <taxon>Enterobacterales</taxon>
        <taxon>Enterobacteriaceae</taxon>
        <taxon>Citrobacter</taxon>
    </lineage>
</organism>
<dbReference type="KEGG" id="cama:F384_13965"/>
<dbReference type="EMBL" id="CP011132">
    <property type="protein sequence ID" value="AKE59587.1"/>
    <property type="molecule type" value="Genomic_DNA"/>
</dbReference>
<evidence type="ECO:0000256" key="1">
    <source>
        <dbReference type="ARBA" id="ARBA00022737"/>
    </source>
</evidence>
<dbReference type="PANTHER" id="PTHR30185:SF14">
    <property type="entry name" value="STATIONARY PHASE-INDUCIBLE PROTEIN CSIE-RELATED"/>
    <property type="match status" value="1"/>
</dbReference>
<dbReference type="InterPro" id="IPR011608">
    <property type="entry name" value="PRD"/>
</dbReference>
<dbReference type="InterPro" id="IPR036634">
    <property type="entry name" value="PRD_sf"/>
</dbReference>
<dbReference type="GO" id="GO:0006355">
    <property type="term" value="P:regulation of DNA-templated transcription"/>
    <property type="evidence" value="ECO:0007669"/>
    <property type="project" value="InterPro"/>
</dbReference>
<dbReference type="Pfam" id="PF00874">
    <property type="entry name" value="PRD"/>
    <property type="match status" value="2"/>
</dbReference>
<dbReference type="InterPro" id="IPR050661">
    <property type="entry name" value="BglG_antiterminators"/>
</dbReference>
<name>A0A0F6TW20_CITAM</name>
<dbReference type="AlphaFoldDB" id="A0A0F6TW20"/>
<feature type="domain" description="PRD" evidence="2">
    <location>
        <begin position="229"/>
        <end position="336"/>
    </location>
</feature>
<keyword evidence="1" id="KW-0677">Repeat</keyword>
<dbReference type="SUPFAM" id="SSF63520">
    <property type="entry name" value="PTS-regulatory domain, PRD"/>
    <property type="match status" value="1"/>
</dbReference>
<dbReference type="PATRIC" id="fig|1261127.3.peg.2934"/>
<dbReference type="NCBIfam" id="NF008597">
    <property type="entry name" value="PRK11564.1"/>
    <property type="match status" value="1"/>
</dbReference>
<reference evidence="3 4" key="1">
    <citation type="journal article" date="2013" name="Appl. Microbiol. Biotechnol.">
        <title>Glycerol assimilation and production of 1,3-propanediol by Citrobacter amalonaticus Y19.</title>
        <authorList>
            <person name="Ainala S.K."/>
            <person name="Ashok S."/>
            <person name="Ko Y."/>
            <person name="Park S."/>
        </authorList>
    </citation>
    <scope>NUCLEOTIDE SEQUENCE [LARGE SCALE GENOMIC DNA]</scope>
    <source>
        <strain evidence="3 4">Y19</strain>
    </source>
</reference>
<dbReference type="PROSITE" id="PS51372">
    <property type="entry name" value="PRD_2"/>
    <property type="match status" value="1"/>
</dbReference>
<evidence type="ECO:0000259" key="2">
    <source>
        <dbReference type="PROSITE" id="PS51372"/>
    </source>
</evidence>
<dbReference type="Gene3D" id="1.10.1790.10">
    <property type="entry name" value="PRD domain"/>
    <property type="match status" value="1"/>
</dbReference>
<dbReference type="OrthoDB" id="6415323at2"/>
<gene>
    <name evidence="3" type="ORF">F384_13965</name>
</gene>
<dbReference type="Proteomes" id="UP000034085">
    <property type="component" value="Chromosome"/>
</dbReference>
<dbReference type="RefSeq" id="WP_046485102.1">
    <property type="nucleotide sequence ID" value="NZ_CP011132.1"/>
</dbReference>
<proteinExistence type="predicted"/>
<sequence length="426" mass="49068">MMTTLAPPSVLSAPQRRCQVLLTLFQPGQIATAEMFSALNGVDDAIAREDIVETGQEIQRYHRLSISTGPNGCYRIEGTALNQRLCLLHWLRRGLRLCPAFITQHFAPALKTELKQRGILRTLYDDTNLHALINLCARRLQKPFECRDIQFLHLYLQYCLLQHHAGISPEFNPVQQRWAQSCAEYPLAQEIGRHWQRRVMQNAPLTESLFMALLFSMIRIPDPIRDNHQQNRRLRLAIARLILRFREMGAVRFNDEHGLNAQLYIHLAQALNRSLFSIGIDNTLPEEFARLYPRLMRTTRDALRGLEEEYDVEFSEEETGLVAVIFGAWLMQDNDLHEKQVVLLTGDNPQLEQQIEQQLRELTLLPLNIKPLPMRTFQREGSPRGVALIVTPYATLLPLFSPPLIHADQALTPHQQQQIRKMLESG</sequence>
<accession>A0A0F6TW20</accession>
<evidence type="ECO:0000313" key="4">
    <source>
        <dbReference type="Proteomes" id="UP000034085"/>
    </source>
</evidence>